<evidence type="ECO:0000256" key="6">
    <source>
        <dbReference type="ARBA" id="ARBA00023235"/>
    </source>
</evidence>
<evidence type="ECO:0000256" key="3">
    <source>
        <dbReference type="ARBA" id="ARBA00022553"/>
    </source>
</evidence>
<dbReference type="GO" id="GO:0005975">
    <property type="term" value="P:carbohydrate metabolic process"/>
    <property type="evidence" value="ECO:0007669"/>
    <property type="project" value="InterPro"/>
</dbReference>
<dbReference type="GO" id="GO:0046872">
    <property type="term" value="F:metal ion binding"/>
    <property type="evidence" value="ECO:0007669"/>
    <property type="project" value="UniProtKB-KW"/>
</dbReference>
<dbReference type="Gene3D" id="3.40.120.10">
    <property type="entry name" value="Alpha-D-Glucose-1,6-Bisphosphate, subunit A, domain 3"/>
    <property type="match status" value="3"/>
</dbReference>
<dbReference type="EMBL" id="DTIB01000104">
    <property type="protein sequence ID" value="HGB25621.1"/>
    <property type="molecule type" value="Genomic_DNA"/>
</dbReference>
<evidence type="ECO:0000259" key="7">
    <source>
        <dbReference type="Pfam" id="PF02878"/>
    </source>
</evidence>
<evidence type="ECO:0000256" key="1">
    <source>
        <dbReference type="ARBA" id="ARBA00001946"/>
    </source>
</evidence>
<evidence type="ECO:0000259" key="9">
    <source>
        <dbReference type="Pfam" id="PF02880"/>
    </source>
</evidence>
<evidence type="ECO:0000256" key="2">
    <source>
        <dbReference type="ARBA" id="ARBA00010231"/>
    </source>
</evidence>
<evidence type="ECO:0000256" key="4">
    <source>
        <dbReference type="ARBA" id="ARBA00022723"/>
    </source>
</evidence>
<accession>A0A7C3WMJ8</accession>
<dbReference type="InterPro" id="IPR005846">
    <property type="entry name" value="A-D-PHexomutase_a/b/a-III"/>
</dbReference>
<dbReference type="InterPro" id="IPR005844">
    <property type="entry name" value="A-D-PHexomutase_a/b/a-I"/>
</dbReference>
<dbReference type="PANTHER" id="PTHR43771:SF1">
    <property type="entry name" value="PHOSPHOMANNOMUTASE"/>
    <property type="match status" value="1"/>
</dbReference>
<dbReference type="Pfam" id="PF02880">
    <property type="entry name" value="PGM_PMM_III"/>
    <property type="match status" value="1"/>
</dbReference>
<evidence type="ECO:0008006" key="11">
    <source>
        <dbReference type="Google" id="ProtNLM"/>
    </source>
</evidence>
<dbReference type="Pfam" id="PF02879">
    <property type="entry name" value="PGM_PMM_II"/>
    <property type="match status" value="1"/>
</dbReference>
<name>A0A7C3WMJ8_THEPE</name>
<evidence type="ECO:0000256" key="5">
    <source>
        <dbReference type="ARBA" id="ARBA00022842"/>
    </source>
</evidence>
<dbReference type="InterPro" id="IPR016055">
    <property type="entry name" value="A-D-PHexomutase_a/b/a-I/II/III"/>
</dbReference>
<feature type="domain" description="Alpha-D-phosphohexomutase alpha/beta/alpha" evidence="9">
    <location>
        <begin position="282"/>
        <end position="364"/>
    </location>
</feature>
<dbReference type="InterPro" id="IPR005845">
    <property type="entry name" value="A-D-PHexomutase_a/b/a-II"/>
</dbReference>
<organism evidence="10">
    <name type="scientific">Thermofilum pendens</name>
    <dbReference type="NCBI Taxonomy" id="2269"/>
    <lineage>
        <taxon>Archaea</taxon>
        <taxon>Thermoproteota</taxon>
        <taxon>Thermoprotei</taxon>
        <taxon>Thermofilales</taxon>
        <taxon>Thermofilaceae</taxon>
        <taxon>Thermofilum</taxon>
    </lineage>
</organism>
<proteinExistence type="inferred from homology"/>
<keyword evidence="5" id="KW-0460">Magnesium</keyword>
<comment type="cofactor">
    <cofactor evidence="1">
        <name>Mg(2+)</name>
        <dbReference type="ChEBI" id="CHEBI:18420"/>
    </cofactor>
</comment>
<dbReference type="PANTHER" id="PTHR43771">
    <property type="entry name" value="PHOSPHOMANNOMUTASE"/>
    <property type="match status" value="1"/>
</dbReference>
<keyword evidence="4" id="KW-0479">Metal-binding</keyword>
<gene>
    <name evidence="10" type="ORF">ENV88_06335</name>
</gene>
<dbReference type="GO" id="GO:0016868">
    <property type="term" value="F:intramolecular phosphotransferase activity"/>
    <property type="evidence" value="ECO:0007669"/>
    <property type="project" value="InterPro"/>
</dbReference>
<dbReference type="SUPFAM" id="SSF53738">
    <property type="entry name" value="Phosphoglucomutase, first 3 domains"/>
    <property type="match status" value="3"/>
</dbReference>
<feature type="domain" description="Alpha-D-phosphohexomutase alpha/beta/alpha" evidence="7">
    <location>
        <begin position="14"/>
        <end position="131"/>
    </location>
</feature>
<evidence type="ECO:0000259" key="8">
    <source>
        <dbReference type="Pfam" id="PF02879"/>
    </source>
</evidence>
<dbReference type="Pfam" id="PF02878">
    <property type="entry name" value="PGM_PMM_I"/>
    <property type="match status" value="1"/>
</dbReference>
<dbReference type="AlphaFoldDB" id="A0A7C3WMJ8"/>
<feature type="domain" description="Alpha-D-phosphohexomutase alpha/beta/alpha" evidence="8">
    <location>
        <begin position="155"/>
        <end position="255"/>
    </location>
</feature>
<comment type="similarity">
    <text evidence="2">Belongs to the phosphohexose mutase family.</text>
</comment>
<keyword evidence="6" id="KW-0413">Isomerase</keyword>
<keyword evidence="3" id="KW-0597">Phosphoprotein</keyword>
<reference evidence="10" key="1">
    <citation type="journal article" date="2020" name="mSystems">
        <title>Genome- and Community-Level Interaction Insights into Carbon Utilization and Element Cycling Functions of Hydrothermarchaeota in Hydrothermal Sediment.</title>
        <authorList>
            <person name="Zhou Z."/>
            <person name="Liu Y."/>
            <person name="Xu W."/>
            <person name="Pan J."/>
            <person name="Luo Z.H."/>
            <person name="Li M."/>
        </authorList>
    </citation>
    <scope>NUCLEOTIDE SEQUENCE [LARGE SCALE GENOMIC DNA]</scope>
    <source>
        <strain evidence="10">SpSt-8</strain>
    </source>
</reference>
<protein>
    <recommendedName>
        <fullName evidence="11">Phosphoglucomutase/phosphomannomutase alpha/beta/alpha domain I</fullName>
    </recommendedName>
</protein>
<comment type="caution">
    <text evidence="10">The sequence shown here is derived from an EMBL/GenBank/DDBJ whole genome shotgun (WGS) entry which is preliminary data.</text>
</comment>
<evidence type="ECO:0000313" key="10">
    <source>
        <dbReference type="EMBL" id="HGB25621.1"/>
    </source>
</evidence>
<sequence>MKRPFPIYNRRLYGVANSQLTPEVAAELGAILGTLLGEGAIVTTARDLYPPSRMLKRAFTAGLMSTGVTVIDFHEATLPELAFSVKRFGAKAGVHFSAAPFSENSIQLVFLDSTGAEISEDRLSDLLSMYESHRAVRSVPSRVGWVSYAEYIHDIYTASAVGFVDSVPISAKEPMVVVDMNNGPAYLVLPSLLSSLGARLIAVNSGKPAPRTSARLLPHPRTLMTLADMTRASGATFAAALSVDASQVFLIDDKGRFVDPDAAVAAVASLLPQGSRLAVLDSASRLVDMVAEKNKLTLIRVRGLASDVTRGMRRIRAMLGASDSGEFIYPQFTPAPDGMVFIAKLLEMLCTSEIRLSTLIESLPEVQRFTLEHEIEAGKMFSLLEYVLSLSTEVSVTPTSVKYKADDVWVKVEVDLLRSKMYVSAEAATRSAVEVVKREYERLVEFLESFA</sequence>